<accession>A0A1M6M581</accession>
<organism evidence="2 3">
    <name type="scientific">Maribacter aquivivus</name>
    <dbReference type="NCBI Taxonomy" id="228958"/>
    <lineage>
        <taxon>Bacteria</taxon>
        <taxon>Pseudomonadati</taxon>
        <taxon>Bacteroidota</taxon>
        <taxon>Flavobacteriia</taxon>
        <taxon>Flavobacteriales</taxon>
        <taxon>Flavobacteriaceae</taxon>
        <taxon>Maribacter</taxon>
    </lineage>
</organism>
<evidence type="ECO:0000313" key="2">
    <source>
        <dbReference type="EMBL" id="SHJ78615.1"/>
    </source>
</evidence>
<dbReference type="AlphaFoldDB" id="A0A1M6M581"/>
<protein>
    <submittedName>
        <fullName evidence="2">Uncharacterized protein</fullName>
    </submittedName>
</protein>
<dbReference type="Proteomes" id="UP000184314">
    <property type="component" value="Unassembled WGS sequence"/>
</dbReference>
<keyword evidence="3" id="KW-1185">Reference proteome</keyword>
<evidence type="ECO:0000256" key="1">
    <source>
        <dbReference type="SAM" id="Phobius"/>
    </source>
</evidence>
<dbReference type="EMBL" id="FQZX01000001">
    <property type="protein sequence ID" value="SHJ78615.1"/>
    <property type="molecule type" value="Genomic_DNA"/>
</dbReference>
<keyword evidence="1" id="KW-1133">Transmembrane helix</keyword>
<feature type="transmembrane region" description="Helical" evidence="1">
    <location>
        <begin position="69"/>
        <end position="87"/>
    </location>
</feature>
<sequence>MKNISDPKKFTLVLFGILSFLFLVLYVWNFSFVWEFGFGLFFYLIFLLIVLLIGLVISILIDIKQSTKFKYYFIISLIQLLFIWLVSNPIREWQSENSKHNGVAIVEIVEAYREINGSYPKSLTELKNEANVDLPERTSIGTKYIYELYENENYSIGFKSYYGYDYHYNKVEKEWYSAD</sequence>
<keyword evidence="1" id="KW-0812">Transmembrane</keyword>
<gene>
    <name evidence="2" type="ORF">SAMN04488007_1428</name>
</gene>
<dbReference type="STRING" id="228958.SAMN04488007_1428"/>
<feature type="transmembrane region" description="Helical" evidence="1">
    <location>
        <begin position="40"/>
        <end position="62"/>
    </location>
</feature>
<proteinExistence type="predicted"/>
<name>A0A1M6M581_9FLAO</name>
<reference evidence="3" key="1">
    <citation type="submission" date="2016-11" db="EMBL/GenBank/DDBJ databases">
        <authorList>
            <person name="Varghese N."/>
            <person name="Submissions S."/>
        </authorList>
    </citation>
    <scope>NUCLEOTIDE SEQUENCE [LARGE SCALE GENOMIC DNA]</scope>
    <source>
        <strain evidence="3">DSM 16478</strain>
    </source>
</reference>
<dbReference type="OrthoDB" id="1443416at2"/>
<evidence type="ECO:0000313" key="3">
    <source>
        <dbReference type="Proteomes" id="UP000184314"/>
    </source>
</evidence>
<dbReference type="RefSeq" id="WP_073242526.1">
    <property type="nucleotide sequence ID" value="NZ_FQZX01000001.1"/>
</dbReference>
<keyword evidence="1" id="KW-0472">Membrane</keyword>
<feature type="transmembrane region" description="Helical" evidence="1">
    <location>
        <begin position="12"/>
        <end position="34"/>
    </location>
</feature>